<comment type="caution">
    <text evidence="2">The sequence shown here is derived from an EMBL/GenBank/DDBJ whole genome shotgun (WGS) entry which is preliminary data.</text>
</comment>
<organism evidence="2 3">
    <name type="scientific">Streptomyces acidicola</name>
    <dbReference type="NCBI Taxonomy" id="2596892"/>
    <lineage>
        <taxon>Bacteria</taxon>
        <taxon>Bacillati</taxon>
        <taxon>Actinomycetota</taxon>
        <taxon>Actinomycetes</taxon>
        <taxon>Kitasatosporales</taxon>
        <taxon>Streptomycetaceae</taxon>
        <taxon>Streptomyces</taxon>
    </lineage>
</organism>
<accession>A0A5N8X1E7</accession>
<reference evidence="2 3" key="1">
    <citation type="submission" date="2019-09" db="EMBL/GenBank/DDBJ databases">
        <authorList>
            <person name="Duangmal K."/>
            <person name="Teo W.F.A."/>
            <person name="Lipun K."/>
        </authorList>
    </citation>
    <scope>NUCLEOTIDE SEQUENCE [LARGE SCALE GENOMIC DNA]</scope>
    <source>
        <strain evidence="2 3">K1PN6</strain>
    </source>
</reference>
<dbReference type="EMBL" id="VMNX01000157">
    <property type="protein sequence ID" value="MPY52846.1"/>
    <property type="molecule type" value="Genomic_DNA"/>
</dbReference>
<feature type="region of interest" description="Disordered" evidence="1">
    <location>
        <begin position="25"/>
        <end position="55"/>
    </location>
</feature>
<gene>
    <name evidence="2" type="ORF">FPZ41_31530</name>
</gene>
<proteinExistence type="predicted"/>
<feature type="non-terminal residue" evidence="2">
    <location>
        <position position="1"/>
    </location>
</feature>
<feature type="region of interest" description="Disordered" evidence="1">
    <location>
        <begin position="72"/>
        <end position="128"/>
    </location>
</feature>
<evidence type="ECO:0000313" key="2">
    <source>
        <dbReference type="EMBL" id="MPY52846.1"/>
    </source>
</evidence>
<dbReference type="Proteomes" id="UP000373149">
    <property type="component" value="Unassembled WGS sequence"/>
</dbReference>
<keyword evidence="3" id="KW-1185">Reference proteome</keyword>
<evidence type="ECO:0000256" key="1">
    <source>
        <dbReference type="SAM" id="MobiDB-lite"/>
    </source>
</evidence>
<name>A0A5N8X1E7_9ACTN</name>
<protein>
    <submittedName>
        <fullName evidence="2">Uncharacterized protein</fullName>
    </submittedName>
</protein>
<dbReference type="AlphaFoldDB" id="A0A5N8X1E7"/>
<sequence length="128" mass="14057">RHRKNDGFGRDDFHIDFNRRQVTCPQGEISRGWHGPYPTSSPRQGPPGRAGEAPVGTAFTVRAPGFREAHLSARLQQPPLPGPPGSCPGRLRRHPIGDMADSRPISPFSSALDPCLRPRRPSPLARLN</sequence>
<evidence type="ECO:0000313" key="3">
    <source>
        <dbReference type="Proteomes" id="UP000373149"/>
    </source>
</evidence>